<evidence type="ECO:0000313" key="3">
    <source>
        <dbReference type="Proteomes" id="UP001549031"/>
    </source>
</evidence>
<evidence type="ECO:0000256" key="1">
    <source>
        <dbReference type="SAM" id="MobiDB-lite"/>
    </source>
</evidence>
<organism evidence="2 3">
    <name type="scientific">Pseudorhizobium tarimense</name>
    <dbReference type="NCBI Taxonomy" id="1079109"/>
    <lineage>
        <taxon>Bacteria</taxon>
        <taxon>Pseudomonadati</taxon>
        <taxon>Pseudomonadota</taxon>
        <taxon>Alphaproteobacteria</taxon>
        <taxon>Hyphomicrobiales</taxon>
        <taxon>Rhizobiaceae</taxon>
        <taxon>Rhizobium/Agrobacterium group</taxon>
        <taxon>Pseudorhizobium</taxon>
    </lineage>
</organism>
<feature type="compositionally biased region" description="Polar residues" evidence="1">
    <location>
        <begin position="38"/>
        <end position="52"/>
    </location>
</feature>
<accession>A0ABV2HAU9</accession>
<gene>
    <name evidence="2" type="ORF">ABID21_003797</name>
</gene>
<keyword evidence="3" id="KW-1185">Reference proteome</keyword>
<evidence type="ECO:0000313" key="2">
    <source>
        <dbReference type="EMBL" id="MET3587669.1"/>
    </source>
</evidence>
<name>A0ABV2HAU9_9HYPH</name>
<sequence length="52" mass="5592">MSKEEASKTERQREVERAAALGSGKPEGSLAKEKDSLANASRETSVNGRKES</sequence>
<protein>
    <submittedName>
        <fullName evidence="2">Uncharacterized protein</fullName>
    </submittedName>
</protein>
<feature type="compositionally biased region" description="Basic and acidic residues" evidence="1">
    <location>
        <begin position="1"/>
        <end position="17"/>
    </location>
</feature>
<proteinExistence type="predicted"/>
<dbReference type="Proteomes" id="UP001549031">
    <property type="component" value="Unassembled WGS sequence"/>
</dbReference>
<comment type="caution">
    <text evidence="2">The sequence shown here is derived from an EMBL/GenBank/DDBJ whole genome shotgun (WGS) entry which is preliminary data.</text>
</comment>
<dbReference type="RefSeq" id="WP_247245502.1">
    <property type="nucleotide sequence ID" value="NZ_JALJRA010000016.1"/>
</dbReference>
<reference evidence="2 3" key="1">
    <citation type="submission" date="2024-06" db="EMBL/GenBank/DDBJ databases">
        <title>Genomic Encyclopedia of Type Strains, Phase IV (KMG-IV): sequencing the most valuable type-strain genomes for metagenomic binning, comparative biology and taxonomic classification.</title>
        <authorList>
            <person name="Goeker M."/>
        </authorList>
    </citation>
    <scope>NUCLEOTIDE SEQUENCE [LARGE SCALE GENOMIC DNA]</scope>
    <source>
        <strain evidence="2 3">DSM 105042</strain>
    </source>
</reference>
<dbReference type="EMBL" id="JBEPLJ010000015">
    <property type="protein sequence ID" value="MET3587669.1"/>
    <property type="molecule type" value="Genomic_DNA"/>
</dbReference>
<feature type="region of interest" description="Disordered" evidence="1">
    <location>
        <begin position="1"/>
        <end position="52"/>
    </location>
</feature>